<dbReference type="InterPro" id="IPR012967">
    <property type="entry name" value="COMT_dimerisation"/>
</dbReference>
<keyword evidence="7" id="KW-1185">Reference proteome</keyword>
<proteinExistence type="predicted"/>
<evidence type="ECO:0000256" key="1">
    <source>
        <dbReference type="ARBA" id="ARBA00022603"/>
    </source>
</evidence>
<feature type="domain" description="O-methyltransferase dimerisation" evidence="5">
    <location>
        <begin position="35"/>
        <end position="133"/>
    </location>
</feature>
<keyword evidence="3" id="KW-0949">S-adenosyl-L-methionine</keyword>
<dbReference type="eggNOG" id="KOG3178">
    <property type="taxonomic scope" value="Eukaryota"/>
</dbReference>
<evidence type="ECO:0008006" key="8">
    <source>
        <dbReference type="Google" id="ProtNLM"/>
    </source>
</evidence>
<keyword evidence="1" id="KW-0489">Methyltransferase</keyword>
<dbReference type="Pfam" id="PF00891">
    <property type="entry name" value="Methyltransf_2"/>
    <property type="match status" value="1"/>
</dbReference>
<dbReference type="AlphaFoldDB" id="R0FBB1"/>
<dbReference type="InterPro" id="IPR016461">
    <property type="entry name" value="COMT-like"/>
</dbReference>
<evidence type="ECO:0000313" key="7">
    <source>
        <dbReference type="Proteomes" id="UP000029121"/>
    </source>
</evidence>
<dbReference type="SUPFAM" id="SSF53335">
    <property type="entry name" value="S-adenosyl-L-methionine-dependent methyltransferases"/>
    <property type="match status" value="1"/>
</dbReference>
<evidence type="ECO:0000256" key="2">
    <source>
        <dbReference type="ARBA" id="ARBA00022679"/>
    </source>
</evidence>
<dbReference type="PROSITE" id="PS51683">
    <property type="entry name" value="SAM_OMT_II"/>
    <property type="match status" value="1"/>
</dbReference>
<protein>
    <recommendedName>
        <fullName evidence="8">Plant methyltransferase dimerisation domain-containing protein</fullName>
    </recommendedName>
</protein>
<dbReference type="GO" id="GO:0032259">
    <property type="term" value="P:methylation"/>
    <property type="evidence" value="ECO:0007669"/>
    <property type="project" value="UniProtKB-KW"/>
</dbReference>
<dbReference type="InterPro" id="IPR036388">
    <property type="entry name" value="WH-like_DNA-bd_sf"/>
</dbReference>
<name>R0FBB1_9BRAS</name>
<dbReference type="InterPro" id="IPR036390">
    <property type="entry name" value="WH_DNA-bd_sf"/>
</dbReference>
<dbReference type="InterPro" id="IPR029063">
    <property type="entry name" value="SAM-dependent_MTases_sf"/>
</dbReference>
<dbReference type="Pfam" id="PF08100">
    <property type="entry name" value="Dimerisation"/>
    <property type="match status" value="1"/>
</dbReference>
<dbReference type="Gene3D" id="1.10.10.10">
    <property type="entry name" value="Winged helix-like DNA-binding domain superfamily/Winged helix DNA-binding domain"/>
    <property type="match status" value="1"/>
</dbReference>
<dbReference type="STRING" id="81985.R0FBB1"/>
<accession>R0FBB1</accession>
<dbReference type="SUPFAM" id="SSF46785">
    <property type="entry name" value="Winged helix' DNA-binding domain"/>
    <property type="match status" value="1"/>
</dbReference>
<dbReference type="EMBL" id="KB870811">
    <property type="protein sequence ID" value="EOA19006.1"/>
    <property type="molecule type" value="Genomic_DNA"/>
</dbReference>
<dbReference type="GO" id="GO:0046983">
    <property type="term" value="F:protein dimerization activity"/>
    <property type="evidence" value="ECO:0007669"/>
    <property type="project" value="InterPro"/>
</dbReference>
<sequence>MANHLQDPLTTYPKPDLTKEQEQVDEEMMSLQALRITNSLAFPMVFKAALELGVLHTIVAVDDGVWLSSTEIAFALPTKPTNPEVPMLLDRMLRLLASHSILKCRIVASGENYRTRKTQRVYAAEPVCAFFVNRGINSGSLMSQFMLLQSEVFFKTWYRILCDWNDKDCIKILTNCWKSLPEKGKVIIVDMVAPSEPKSEDDIFSNIVFATDMLMLAQCSGGEVRSFPQFEALASASGFHKCEITGLAFTYSVIEFHK</sequence>
<keyword evidence="2" id="KW-0808">Transferase</keyword>
<reference evidence="7" key="1">
    <citation type="journal article" date="2013" name="Nat. Genet.">
        <title>The Capsella rubella genome and the genomic consequences of rapid mating system evolution.</title>
        <authorList>
            <person name="Slotte T."/>
            <person name="Hazzouri K.M."/>
            <person name="Agren J.A."/>
            <person name="Koenig D."/>
            <person name="Maumus F."/>
            <person name="Guo Y.L."/>
            <person name="Steige K."/>
            <person name="Platts A.E."/>
            <person name="Escobar J.S."/>
            <person name="Newman L.K."/>
            <person name="Wang W."/>
            <person name="Mandakova T."/>
            <person name="Vello E."/>
            <person name="Smith L.M."/>
            <person name="Henz S.R."/>
            <person name="Steffen J."/>
            <person name="Takuno S."/>
            <person name="Brandvain Y."/>
            <person name="Coop G."/>
            <person name="Andolfatto P."/>
            <person name="Hu T.T."/>
            <person name="Blanchette M."/>
            <person name="Clark R.M."/>
            <person name="Quesneville H."/>
            <person name="Nordborg M."/>
            <person name="Gaut B.S."/>
            <person name="Lysak M.A."/>
            <person name="Jenkins J."/>
            <person name="Grimwood J."/>
            <person name="Chapman J."/>
            <person name="Prochnik S."/>
            <person name="Shu S."/>
            <person name="Rokhsar D."/>
            <person name="Schmutz J."/>
            <person name="Weigel D."/>
            <person name="Wright S.I."/>
        </authorList>
    </citation>
    <scope>NUCLEOTIDE SEQUENCE [LARGE SCALE GENOMIC DNA]</scope>
    <source>
        <strain evidence="7">cv. Monte Gargano</strain>
    </source>
</reference>
<dbReference type="Gene3D" id="3.40.50.150">
    <property type="entry name" value="Vaccinia Virus protein VP39"/>
    <property type="match status" value="1"/>
</dbReference>
<feature type="domain" description="O-methyltransferase C-terminal" evidence="4">
    <location>
        <begin position="159"/>
        <end position="239"/>
    </location>
</feature>
<evidence type="ECO:0000259" key="5">
    <source>
        <dbReference type="Pfam" id="PF08100"/>
    </source>
</evidence>
<dbReference type="GO" id="GO:0008171">
    <property type="term" value="F:O-methyltransferase activity"/>
    <property type="evidence" value="ECO:0007669"/>
    <property type="project" value="InterPro"/>
</dbReference>
<organism evidence="6 7">
    <name type="scientific">Capsella rubella</name>
    <dbReference type="NCBI Taxonomy" id="81985"/>
    <lineage>
        <taxon>Eukaryota</taxon>
        <taxon>Viridiplantae</taxon>
        <taxon>Streptophyta</taxon>
        <taxon>Embryophyta</taxon>
        <taxon>Tracheophyta</taxon>
        <taxon>Spermatophyta</taxon>
        <taxon>Magnoliopsida</taxon>
        <taxon>eudicotyledons</taxon>
        <taxon>Gunneridae</taxon>
        <taxon>Pentapetalae</taxon>
        <taxon>rosids</taxon>
        <taxon>malvids</taxon>
        <taxon>Brassicales</taxon>
        <taxon>Brassicaceae</taxon>
        <taxon>Camelineae</taxon>
        <taxon>Capsella</taxon>
    </lineage>
</organism>
<dbReference type="FunFam" id="1.10.10.10:FF:000357">
    <property type="entry name" value="Caffeic acid 3-O-methyltransferase"/>
    <property type="match status" value="1"/>
</dbReference>
<evidence type="ECO:0000259" key="4">
    <source>
        <dbReference type="Pfam" id="PF00891"/>
    </source>
</evidence>
<evidence type="ECO:0000313" key="6">
    <source>
        <dbReference type="EMBL" id="EOA19006.1"/>
    </source>
</evidence>
<dbReference type="PANTHER" id="PTHR11746">
    <property type="entry name" value="O-METHYLTRANSFERASE"/>
    <property type="match status" value="1"/>
</dbReference>
<dbReference type="InterPro" id="IPR001077">
    <property type="entry name" value="COMT_C"/>
</dbReference>
<gene>
    <name evidence="6" type="ORF">CARUB_v10007656mg</name>
</gene>
<evidence type="ECO:0000256" key="3">
    <source>
        <dbReference type="ARBA" id="ARBA00022691"/>
    </source>
</evidence>
<dbReference type="Proteomes" id="UP000029121">
    <property type="component" value="Unassembled WGS sequence"/>
</dbReference>